<organism evidence="1">
    <name type="scientific">Oryza meridionalis</name>
    <dbReference type="NCBI Taxonomy" id="40149"/>
    <lineage>
        <taxon>Eukaryota</taxon>
        <taxon>Viridiplantae</taxon>
        <taxon>Streptophyta</taxon>
        <taxon>Embryophyta</taxon>
        <taxon>Tracheophyta</taxon>
        <taxon>Spermatophyta</taxon>
        <taxon>Magnoliopsida</taxon>
        <taxon>Liliopsida</taxon>
        <taxon>Poales</taxon>
        <taxon>Poaceae</taxon>
        <taxon>BOP clade</taxon>
        <taxon>Oryzoideae</taxon>
        <taxon>Oryzeae</taxon>
        <taxon>Oryzinae</taxon>
        <taxon>Oryza</taxon>
    </lineage>
</organism>
<sequence length="107" mass="11237">MTTTTVTDGAKAACLPALVPSSHASAIMLRCGAGSFLDFRGNDSVPYDFIGGVPLEWGYVRGLGLSVFVAPFLQACSMFHVAANSPHVSKEDSQLHSSHSSAAMCKF</sequence>
<proteinExistence type="predicted"/>
<dbReference type="HOGENOM" id="CLU_2214137_0_0_1"/>
<dbReference type="EnsemblPlants" id="OMERI11G06310.1">
    <property type="protein sequence ID" value="OMERI11G06310.1"/>
    <property type="gene ID" value="OMERI11G06310"/>
</dbReference>
<keyword evidence="2" id="KW-1185">Reference proteome</keyword>
<evidence type="ECO:0000313" key="1">
    <source>
        <dbReference type="EnsemblPlants" id="OMERI11G06310.1"/>
    </source>
</evidence>
<dbReference type="Proteomes" id="UP000008021">
    <property type="component" value="Chromosome 11"/>
</dbReference>
<name>A0A0E0F3W9_9ORYZ</name>
<dbReference type="AlphaFoldDB" id="A0A0E0F3W9"/>
<accession>A0A0E0F3W9</accession>
<dbReference type="Gramene" id="OMERI11G06310.1">
    <property type="protein sequence ID" value="OMERI11G06310.1"/>
    <property type="gene ID" value="OMERI11G06310"/>
</dbReference>
<reference evidence="1" key="1">
    <citation type="submission" date="2015-04" db="UniProtKB">
        <authorList>
            <consortium name="EnsemblPlants"/>
        </authorList>
    </citation>
    <scope>IDENTIFICATION</scope>
</reference>
<evidence type="ECO:0000313" key="2">
    <source>
        <dbReference type="Proteomes" id="UP000008021"/>
    </source>
</evidence>
<protein>
    <submittedName>
        <fullName evidence="1">Uncharacterized protein</fullName>
    </submittedName>
</protein>
<reference evidence="1" key="2">
    <citation type="submission" date="2018-05" db="EMBL/GenBank/DDBJ databases">
        <title>OmerRS3 (Oryza meridionalis Reference Sequence Version 3).</title>
        <authorList>
            <person name="Zhang J."/>
            <person name="Kudrna D."/>
            <person name="Lee S."/>
            <person name="Talag J."/>
            <person name="Welchert J."/>
            <person name="Wing R.A."/>
        </authorList>
    </citation>
    <scope>NUCLEOTIDE SEQUENCE [LARGE SCALE GENOMIC DNA]</scope>
    <source>
        <strain evidence="1">cv. OR44</strain>
    </source>
</reference>